<dbReference type="EMBL" id="BAAAQN010000039">
    <property type="protein sequence ID" value="GAA2045660.1"/>
    <property type="molecule type" value="Genomic_DNA"/>
</dbReference>
<comment type="caution">
    <text evidence="3">The sequence shown here is derived from an EMBL/GenBank/DDBJ whole genome shotgun (WGS) entry which is preliminary data.</text>
</comment>
<evidence type="ECO:0000313" key="4">
    <source>
        <dbReference type="Proteomes" id="UP001500751"/>
    </source>
</evidence>
<evidence type="ECO:0000256" key="1">
    <source>
        <dbReference type="SAM" id="MobiDB-lite"/>
    </source>
</evidence>
<protein>
    <recommendedName>
        <fullName evidence="5">Secreted protein</fullName>
    </recommendedName>
</protein>
<sequence>MQMRTRILGSSIAAAGLLATGLPAASAATPTLTPTASGSTAAGSTPTASGPTPAWTPVTYSPRDYPAGDVCTFELKVDFPTQAVEDRVSITNPDGTPFQTDFRGPLTARFTNAATGAQYLGDLSGAATLWNLPTGWSLWNVPDNIGVTIHAGNPYHAQGEFILSGGSVIAVSPTHQDAILHQTTVTDVCAELS</sequence>
<accession>A0ABN2UXU4</accession>
<proteinExistence type="predicted"/>
<keyword evidence="4" id="KW-1185">Reference proteome</keyword>
<keyword evidence="2" id="KW-0732">Signal</keyword>
<evidence type="ECO:0000313" key="3">
    <source>
        <dbReference type="EMBL" id="GAA2045660.1"/>
    </source>
</evidence>
<name>A0ABN2UXU4_9ACTN</name>
<evidence type="ECO:0000256" key="2">
    <source>
        <dbReference type="SAM" id="SignalP"/>
    </source>
</evidence>
<feature type="signal peptide" evidence="2">
    <location>
        <begin position="1"/>
        <end position="27"/>
    </location>
</feature>
<gene>
    <name evidence="3" type="ORF">GCM10009839_57180</name>
</gene>
<feature type="compositionally biased region" description="Low complexity" evidence="1">
    <location>
        <begin position="30"/>
        <end position="53"/>
    </location>
</feature>
<feature type="chain" id="PRO_5045743828" description="Secreted protein" evidence="2">
    <location>
        <begin position="28"/>
        <end position="193"/>
    </location>
</feature>
<reference evidence="3 4" key="1">
    <citation type="journal article" date="2019" name="Int. J. Syst. Evol. Microbiol.">
        <title>The Global Catalogue of Microorganisms (GCM) 10K type strain sequencing project: providing services to taxonomists for standard genome sequencing and annotation.</title>
        <authorList>
            <consortium name="The Broad Institute Genomics Platform"/>
            <consortium name="The Broad Institute Genome Sequencing Center for Infectious Disease"/>
            <person name="Wu L."/>
            <person name="Ma J."/>
        </authorList>
    </citation>
    <scope>NUCLEOTIDE SEQUENCE [LARGE SCALE GENOMIC DNA]</scope>
    <source>
        <strain evidence="3 4">JCM 16014</strain>
    </source>
</reference>
<evidence type="ECO:0008006" key="5">
    <source>
        <dbReference type="Google" id="ProtNLM"/>
    </source>
</evidence>
<dbReference type="Proteomes" id="UP001500751">
    <property type="component" value="Unassembled WGS sequence"/>
</dbReference>
<feature type="region of interest" description="Disordered" evidence="1">
    <location>
        <begin position="30"/>
        <end position="55"/>
    </location>
</feature>
<organism evidence="3 4">
    <name type="scientific">Catenulispora yoronensis</name>
    <dbReference type="NCBI Taxonomy" id="450799"/>
    <lineage>
        <taxon>Bacteria</taxon>
        <taxon>Bacillati</taxon>
        <taxon>Actinomycetota</taxon>
        <taxon>Actinomycetes</taxon>
        <taxon>Catenulisporales</taxon>
        <taxon>Catenulisporaceae</taxon>
        <taxon>Catenulispora</taxon>
    </lineage>
</organism>